<proteinExistence type="predicted"/>
<evidence type="ECO:0000259" key="2">
    <source>
        <dbReference type="Pfam" id="PF00149"/>
    </source>
</evidence>
<reference evidence="3" key="1">
    <citation type="submission" date="2022-07" db="EMBL/GenBank/DDBJ databases">
        <title>Phylogenomic reconstructions and comparative analyses of Kickxellomycotina fungi.</title>
        <authorList>
            <person name="Reynolds N.K."/>
            <person name="Stajich J.E."/>
            <person name="Barry K."/>
            <person name="Grigoriev I.V."/>
            <person name="Crous P."/>
            <person name="Smith M.E."/>
        </authorList>
    </citation>
    <scope>NUCLEOTIDE SEQUENCE</scope>
    <source>
        <strain evidence="3">RSA 861</strain>
    </source>
</reference>
<dbReference type="GO" id="GO:0006798">
    <property type="term" value="P:polyphosphate catabolic process"/>
    <property type="evidence" value="ECO:0007669"/>
    <property type="project" value="TreeGrafter"/>
</dbReference>
<sequence>MKTVIRLTTLACLLAARSTPANASEFSSLQTSGLVQGDTFSLPPVGRVFPKGKPQDAPLPPLQQRAGASFNPDRLDTYDSLKRYELLDVSDDVERAFVIGDVHGAYDPLTRLLNKANYQRGKDLLVFVGDLVIKGSKSIEVLDLAIQEDAKCVRGNYEDLLLSYRAEMDRFEQHGIPISSGYNNGVKDLAAKMTDSHWKYIESCPLVLELPARFGQATMRNPLQRRLLIAHASLDLSKDMEHQDPYATIWEPYFKFVDGQKFDTGREWLANLNRHVFNQVKQDPALPVPLVLYGHDEDWNVNINSFSDGLDTLCYLRGQLTAMTYPDNLLHQESCETEPEYIPEWKLAQMAKEKEGQKAITWPRKVAN</sequence>
<dbReference type="GO" id="GO:0016791">
    <property type="term" value="F:phosphatase activity"/>
    <property type="evidence" value="ECO:0007669"/>
    <property type="project" value="TreeGrafter"/>
</dbReference>
<dbReference type="PANTHER" id="PTHR42850">
    <property type="entry name" value="METALLOPHOSPHOESTERASE"/>
    <property type="match status" value="1"/>
</dbReference>
<dbReference type="Proteomes" id="UP001150569">
    <property type="component" value="Unassembled WGS sequence"/>
</dbReference>
<comment type="caution">
    <text evidence="3">The sequence shown here is derived from an EMBL/GenBank/DDBJ whole genome shotgun (WGS) entry which is preliminary data.</text>
</comment>
<dbReference type="AlphaFoldDB" id="A0A9W8AE56"/>
<dbReference type="PANTHER" id="PTHR42850:SF4">
    <property type="entry name" value="ZINC-DEPENDENT ENDOPOLYPHOSPHATASE"/>
    <property type="match status" value="1"/>
</dbReference>
<feature type="chain" id="PRO_5040916276" description="Calcineurin-like phosphoesterase domain-containing protein" evidence="1">
    <location>
        <begin position="24"/>
        <end position="368"/>
    </location>
</feature>
<dbReference type="OrthoDB" id="10267127at2759"/>
<evidence type="ECO:0000256" key="1">
    <source>
        <dbReference type="SAM" id="SignalP"/>
    </source>
</evidence>
<organism evidence="3 4">
    <name type="scientific">Tieghemiomyces parasiticus</name>
    <dbReference type="NCBI Taxonomy" id="78921"/>
    <lineage>
        <taxon>Eukaryota</taxon>
        <taxon>Fungi</taxon>
        <taxon>Fungi incertae sedis</taxon>
        <taxon>Zoopagomycota</taxon>
        <taxon>Kickxellomycotina</taxon>
        <taxon>Dimargaritomycetes</taxon>
        <taxon>Dimargaritales</taxon>
        <taxon>Dimargaritaceae</taxon>
        <taxon>Tieghemiomyces</taxon>
    </lineage>
</organism>
<dbReference type="EMBL" id="JANBPT010000022">
    <property type="protein sequence ID" value="KAJ1929865.1"/>
    <property type="molecule type" value="Genomic_DNA"/>
</dbReference>
<dbReference type="GO" id="GO:0000298">
    <property type="term" value="F:endopolyphosphatase activity"/>
    <property type="evidence" value="ECO:0007669"/>
    <property type="project" value="TreeGrafter"/>
</dbReference>
<keyword evidence="4" id="KW-1185">Reference proteome</keyword>
<dbReference type="InterPro" id="IPR004843">
    <property type="entry name" value="Calcineurin-like_PHP"/>
</dbReference>
<feature type="signal peptide" evidence="1">
    <location>
        <begin position="1"/>
        <end position="23"/>
    </location>
</feature>
<evidence type="ECO:0000313" key="4">
    <source>
        <dbReference type="Proteomes" id="UP001150569"/>
    </source>
</evidence>
<accession>A0A9W8AE56</accession>
<protein>
    <recommendedName>
        <fullName evidence="2">Calcineurin-like phosphoesterase domain-containing protein</fullName>
    </recommendedName>
</protein>
<keyword evidence="1" id="KW-0732">Signal</keyword>
<evidence type="ECO:0000313" key="3">
    <source>
        <dbReference type="EMBL" id="KAJ1929865.1"/>
    </source>
</evidence>
<dbReference type="Gene3D" id="3.60.21.10">
    <property type="match status" value="1"/>
</dbReference>
<feature type="domain" description="Calcineurin-like phosphoesterase" evidence="2">
    <location>
        <begin position="97"/>
        <end position="181"/>
    </location>
</feature>
<dbReference type="GO" id="GO:0005737">
    <property type="term" value="C:cytoplasm"/>
    <property type="evidence" value="ECO:0007669"/>
    <property type="project" value="TreeGrafter"/>
</dbReference>
<dbReference type="InterPro" id="IPR050126">
    <property type="entry name" value="Ap4A_hydrolase"/>
</dbReference>
<gene>
    <name evidence="3" type="ORF">IWQ60_000826</name>
</gene>
<name>A0A9W8AE56_9FUNG</name>
<dbReference type="Pfam" id="PF00149">
    <property type="entry name" value="Metallophos"/>
    <property type="match status" value="1"/>
</dbReference>
<dbReference type="SUPFAM" id="SSF56300">
    <property type="entry name" value="Metallo-dependent phosphatases"/>
    <property type="match status" value="1"/>
</dbReference>
<dbReference type="InterPro" id="IPR029052">
    <property type="entry name" value="Metallo-depent_PP-like"/>
</dbReference>